<dbReference type="GO" id="GO:0005737">
    <property type="term" value="C:cytoplasm"/>
    <property type="evidence" value="ECO:0007669"/>
    <property type="project" value="TreeGrafter"/>
</dbReference>
<dbReference type="STRING" id="1508389.SAMN05444003_0397"/>
<dbReference type="NCBIfam" id="TIGR00654">
    <property type="entry name" value="PhzF_family"/>
    <property type="match status" value="1"/>
</dbReference>
<dbReference type="RefSeq" id="WP_072898874.1">
    <property type="nucleotide sequence ID" value="NZ_FQXB01000001.1"/>
</dbReference>
<dbReference type="InterPro" id="IPR003719">
    <property type="entry name" value="Phenazine_PhzF-like"/>
</dbReference>
<dbReference type="SUPFAM" id="SSF54506">
    <property type="entry name" value="Diaminopimelate epimerase-like"/>
    <property type="match status" value="1"/>
</dbReference>
<keyword evidence="3" id="KW-0413">Isomerase</keyword>
<dbReference type="EMBL" id="FQXB01000001">
    <property type="protein sequence ID" value="SHG66685.1"/>
    <property type="molecule type" value="Genomic_DNA"/>
</dbReference>
<reference evidence="3 4" key="1">
    <citation type="submission" date="2016-11" db="EMBL/GenBank/DDBJ databases">
        <authorList>
            <person name="Jaros S."/>
            <person name="Januszkiewicz K."/>
            <person name="Wedrychowicz H."/>
        </authorList>
    </citation>
    <scope>NUCLEOTIDE SEQUENCE [LARGE SCALE GENOMIC DNA]</scope>
    <source>
        <strain evidence="3 4">DSM 28715</strain>
    </source>
</reference>
<feature type="active site" evidence="2">
    <location>
        <position position="45"/>
    </location>
</feature>
<dbReference type="GO" id="GO:0016853">
    <property type="term" value="F:isomerase activity"/>
    <property type="evidence" value="ECO:0007669"/>
    <property type="project" value="UniProtKB-KW"/>
</dbReference>
<name>A0A1M5LNU3_9RHOB</name>
<dbReference type="AlphaFoldDB" id="A0A1M5LNU3"/>
<protein>
    <submittedName>
        <fullName evidence="3">Trans-2,3-dihydro-3-hydroxyanthranilate isomerase</fullName>
    </submittedName>
</protein>
<organism evidence="3 4">
    <name type="scientific">Cognatiyoonia sediminum</name>
    <dbReference type="NCBI Taxonomy" id="1508389"/>
    <lineage>
        <taxon>Bacteria</taxon>
        <taxon>Pseudomonadati</taxon>
        <taxon>Pseudomonadota</taxon>
        <taxon>Alphaproteobacteria</taxon>
        <taxon>Rhodobacterales</taxon>
        <taxon>Paracoccaceae</taxon>
        <taxon>Cognatiyoonia</taxon>
    </lineage>
</organism>
<dbReference type="PANTHER" id="PTHR13774">
    <property type="entry name" value="PHENAZINE BIOSYNTHESIS PROTEIN"/>
    <property type="match status" value="1"/>
</dbReference>
<evidence type="ECO:0000313" key="3">
    <source>
        <dbReference type="EMBL" id="SHG66685.1"/>
    </source>
</evidence>
<dbReference type="Proteomes" id="UP000184074">
    <property type="component" value="Unassembled WGS sequence"/>
</dbReference>
<dbReference type="PIRSF" id="PIRSF016184">
    <property type="entry name" value="PhzC_PhzF"/>
    <property type="match status" value="1"/>
</dbReference>
<comment type="similarity">
    <text evidence="1">Belongs to the PhzF family.</text>
</comment>
<evidence type="ECO:0000256" key="1">
    <source>
        <dbReference type="ARBA" id="ARBA00008270"/>
    </source>
</evidence>
<dbReference type="Gene3D" id="3.10.310.10">
    <property type="entry name" value="Diaminopimelate Epimerase, Chain A, domain 1"/>
    <property type="match status" value="2"/>
</dbReference>
<evidence type="ECO:0000256" key="2">
    <source>
        <dbReference type="PIRSR" id="PIRSR016184-1"/>
    </source>
</evidence>
<sequence>MTNYLVYDVFTDTTFAGNPLAVIPDARALPEDSLQRIAREFNFSETTFVYPPVDQAHTAKVRIFTPTMEIPFAGHPTIGTAIALRDMGHQGDMVLELGVGPIPCRFDGDQASFTTHLPLEVAAEPEIELVARCLGLSTDAIATSTHLPVQASVGLHFTMVEVTDRVTLAACAPAIDAIREGKERYPTGLDFAIFAYVRNGTAVDARMFAPLDNIPEDPATGSACAALAALLHDRLGGPLDLDIRQGEDMGRLSLISAAADGDPVGITIGGQAVKTMSGVLTL</sequence>
<dbReference type="OrthoDB" id="9788221at2"/>
<accession>A0A1M5LNU3</accession>
<dbReference type="Pfam" id="PF02567">
    <property type="entry name" value="PhzC-PhzF"/>
    <property type="match status" value="1"/>
</dbReference>
<evidence type="ECO:0000313" key="4">
    <source>
        <dbReference type="Proteomes" id="UP000184074"/>
    </source>
</evidence>
<keyword evidence="4" id="KW-1185">Reference proteome</keyword>
<proteinExistence type="inferred from homology"/>
<gene>
    <name evidence="3" type="ORF">SAMN05444003_0397</name>
</gene>
<dbReference type="PANTHER" id="PTHR13774:SF32">
    <property type="entry name" value="ANTISENSE-ENHANCING SEQUENCE 1"/>
    <property type="match status" value="1"/>
</dbReference>